<dbReference type="NCBIfam" id="NF041171">
    <property type="entry name" value="Oxoac_fdxbeta_Archa"/>
    <property type="match status" value="1"/>
</dbReference>
<dbReference type="InterPro" id="IPR032686">
    <property type="entry name" value="PFO_beta_C"/>
</dbReference>
<dbReference type="GO" id="GO:0046872">
    <property type="term" value="F:metal ion binding"/>
    <property type="evidence" value="ECO:0007669"/>
    <property type="project" value="UniProtKB-KW"/>
</dbReference>
<evidence type="ECO:0000259" key="13">
    <source>
        <dbReference type="Pfam" id="PF02775"/>
    </source>
</evidence>
<comment type="caution">
    <text evidence="15">The sequence shown here is derived from an EMBL/GenBank/DDBJ whole genome shotgun (WGS) entry which is preliminary data.</text>
</comment>
<evidence type="ECO:0000256" key="9">
    <source>
        <dbReference type="ARBA" id="ARBA00023004"/>
    </source>
</evidence>
<feature type="domain" description="Pyruvate ferredoxin oxidoreductase beta subunit C-terminal" evidence="14">
    <location>
        <begin position="200"/>
        <end position="272"/>
    </location>
</feature>
<keyword evidence="9" id="KW-0408">Iron</keyword>
<comment type="catalytic activity">
    <reaction evidence="12">
        <text>a 2-oxocarboxylate + 2 oxidized [2Fe-2S]-[ferredoxin] + CoA = an acyl-CoA + 2 reduced [2Fe-2S]-[ferredoxin] + CO2 + H(+)</text>
        <dbReference type="Rhea" id="RHEA:42316"/>
        <dbReference type="Rhea" id="RHEA-COMP:10000"/>
        <dbReference type="Rhea" id="RHEA-COMP:10001"/>
        <dbReference type="ChEBI" id="CHEBI:15378"/>
        <dbReference type="ChEBI" id="CHEBI:16526"/>
        <dbReference type="ChEBI" id="CHEBI:33737"/>
        <dbReference type="ChEBI" id="CHEBI:33738"/>
        <dbReference type="ChEBI" id="CHEBI:35179"/>
        <dbReference type="ChEBI" id="CHEBI:57287"/>
        <dbReference type="ChEBI" id="CHEBI:58342"/>
        <dbReference type="EC" id="1.2.7.11"/>
    </reaction>
</comment>
<evidence type="ECO:0000256" key="7">
    <source>
        <dbReference type="ARBA" id="ARBA00022842"/>
    </source>
</evidence>
<dbReference type="InterPro" id="IPR051457">
    <property type="entry name" value="2-oxoacid:Fd_oxidoreductase"/>
</dbReference>
<keyword evidence="11" id="KW-0786">Thiamine pyrophosphate</keyword>
<comment type="cofactor">
    <cofactor evidence="1">
        <name>Mg(2+)</name>
        <dbReference type="ChEBI" id="CHEBI:18420"/>
    </cofactor>
</comment>
<evidence type="ECO:0000256" key="12">
    <source>
        <dbReference type="ARBA" id="ARBA00048893"/>
    </source>
</evidence>
<dbReference type="OMA" id="PEWCPGC"/>
<evidence type="ECO:0000256" key="10">
    <source>
        <dbReference type="ARBA" id="ARBA00023014"/>
    </source>
</evidence>
<gene>
    <name evidence="15" type="ORF">ENO39_03220</name>
    <name evidence="16" type="ORF">IOK49_03540</name>
</gene>
<dbReference type="AlphaFoldDB" id="A0A7C2VCM3"/>
<dbReference type="Pfam" id="PF02775">
    <property type="entry name" value="TPP_enzyme_C"/>
    <property type="match status" value="1"/>
</dbReference>
<evidence type="ECO:0000256" key="5">
    <source>
        <dbReference type="ARBA" id="ARBA00012691"/>
    </source>
</evidence>
<evidence type="ECO:0000256" key="4">
    <source>
        <dbReference type="ARBA" id="ARBA00011631"/>
    </source>
</evidence>
<feature type="domain" description="Thiamine pyrophosphate enzyme TPP-binding" evidence="13">
    <location>
        <begin position="51"/>
        <end position="196"/>
    </location>
</feature>
<evidence type="ECO:0000313" key="16">
    <source>
        <dbReference type="EMBL" id="MBE9391152.1"/>
    </source>
</evidence>
<organism evidence="15">
    <name type="scientific">Fervidicoccus fontis</name>
    <dbReference type="NCBI Taxonomy" id="683846"/>
    <lineage>
        <taxon>Archaea</taxon>
        <taxon>Thermoproteota</taxon>
        <taxon>Thermoprotei</taxon>
        <taxon>Fervidicoccales</taxon>
        <taxon>Fervidicoccaceae</taxon>
        <taxon>Fervidicoccus</taxon>
    </lineage>
</organism>
<reference evidence="15" key="1">
    <citation type="journal article" date="2020" name="mSystems">
        <title>Genome- and Community-Level Interaction Insights into Carbon Utilization and Element Cycling Functions of Hydrothermarchaeota in Hydrothermal Sediment.</title>
        <authorList>
            <person name="Zhou Z."/>
            <person name="Liu Y."/>
            <person name="Xu W."/>
            <person name="Pan J."/>
            <person name="Luo Z.H."/>
            <person name="Li M."/>
        </authorList>
    </citation>
    <scope>NUCLEOTIDE SEQUENCE [LARGE SCALE GENOMIC DNA]</scope>
    <source>
        <strain evidence="15">SpSt-1261</strain>
    </source>
</reference>
<name>A0A7C2VCM3_9CREN</name>
<dbReference type="Proteomes" id="UP000652307">
    <property type="component" value="Unassembled WGS sequence"/>
</dbReference>
<keyword evidence="8" id="KW-0560">Oxidoreductase</keyword>
<dbReference type="Pfam" id="PF12367">
    <property type="entry name" value="PFO_beta_C"/>
    <property type="match status" value="1"/>
</dbReference>
<dbReference type="SUPFAM" id="SSF52518">
    <property type="entry name" value="Thiamin diphosphate-binding fold (THDP-binding)"/>
    <property type="match status" value="1"/>
</dbReference>
<dbReference type="GO" id="GO:0019164">
    <property type="term" value="F:pyruvate synthase activity"/>
    <property type="evidence" value="ECO:0007669"/>
    <property type="project" value="UniProtKB-ARBA"/>
</dbReference>
<dbReference type="PANTHER" id="PTHR48084:SF2">
    <property type="entry name" value="PYRUVATE FERREDOXIN_FLAVODOXIN OXIDOREDUCTASE, BETA SUBUNIT"/>
    <property type="match status" value="1"/>
</dbReference>
<dbReference type="InterPro" id="IPR011896">
    <property type="entry name" value="OFOB"/>
</dbReference>
<proteinExistence type="predicted"/>
<dbReference type="GeneID" id="12449625"/>
<protein>
    <recommendedName>
        <fullName evidence="5">2-oxoacid oxidoreductase (ferredoxin)</fullName>
        <ecNumber evidence="5">1.2.7.11</ecNumber>
    </recommendedName>
</protein>
<dbReference type="RefSeq" id="WP_014557690.1">
    <property type="nucleotide sequence ID" value="NZ_DSFH01000046.1"/>
</dbReference>
<comment type="subunit">
    <text evidence="4">Heterodimer composed of an alpha and a beta subunit.</text>
</comment>
<keyword evidence="10" id="KW-0411">Iron-sulfur</keyword>
<comment type="cofactor">
    <cofactor evidence="3">
        <name>[4Fe-4S] cluster</name>
        <dbReference type="ChEBI" id="CHEBI:49883"/>
    </cofactor>
</comment>
<evidence type="ECO:0000256" key="6">
    <source>
        <dbReference type="ARBA" id="ARBA00022723"/>
    </source>
</evidence>
<dbReference type="InterPro" id="IPR053399">
    <property type="entry name" value="2-oxoacid:Fd_oxidored_beta"/>
</dbReference>
<dbReference type="PANTHER" id="PTHR48084">
    <property type="entry name" value="2-OXOGLUTARATE OXIDOREDUCTASE SUBUNIT KORB-RELATED"/>
    <property type="match status" value="1"/>
</dbReference>
<dbReference type="EMBL" id="JADEZV010000002">
    <property type="protein sequence ID" value="MBE9391152.1"/>
    <property type="molecule type" value="Genomic_DNA"/>
</dbReference>
<dbReference type="GO" id="GO:0051536">
    <property type="term" value="F:iron-sulfur cluster binding"/>
    <property type="evidence" value="ECO:0007669"/>
    <property type="project" value="UniProtKB-KW"/>
</dbReference>
<evidence type="ECO:0000256" key="3">
    <source>
        <dbReference type="ARBA" id="ARBA00001966"/>
    </source>
</evidence>
<dbReference type="InterPro" id="IPR029061">
    <property type="entry name" value="THDP-binding"/>
</dbReference>
<evidence type="ECO:0000256" key="11">
    <source>
        <dbReference type="ARBA" id="ARBA00023052"/>
    </source>
</evidence>
<reference evidence="16" key="2">
    <citation type="submission" date="2020-10" db="EMBL/GenBank/DDBJ databases">
        <title>Fervidococcus fontis strain 3639Fd - the first crenarchaeon capable of growth on lipids.</title>
        <authorList>
            <person name="Kochetkova T.V."/>
            <person name="Elcheninov A.G."/>
            <person name="Toschakov S.V."/>
            <person name="Kublanov I.V."/>
        </authorList>
    </citation>
    <scope>NUCLEOTIDE SEQUENCE</scope>
    <source>
        <strain evidence="16">3639Fd</strain>
    </source>
</reference>
<dbReference type="EMBL" id="DSFH01000046">
    <property type="protein sequence ID" value="HEW64048.1"/>
    <property type="molecule type" value="Genomic_DNA"/>
</dbReference>
<evidence type="ECO:0000313" key="15">
    <source>
        <dbReference type="EMBL" id="HEW64048.1"/>
    </source>
</evidence>
<evidence type="ECO:0000259" key="14">
    <source>
        <dbReference type="Pfam" id="PF12367"/>
    </source>
</evidence>
<evidence type="ECO:0000256" key="8">
    <source>
        <dbReference type="ARBA" id="ARBA00023002"/>
    </source>
</evidence>
<keyword evidence="6" id="KW-0479">Metal-binding</keyword>
<evidence type="ECO:0000256" key="1">
    <source>
        <dbReference type="ARBA" id="ARBA00001946"/>
    </source>
</evidence>
<dbReference type="GO" id="GO:0018491">
    <property type="term" value="F:2-oxobutyrate synthase activity"/>
    <property type="evidence" value="ECO:0007669"/>
    <property type="project" value="UniProtKB-ARBA"/>
</dbReference>
<dbReference type="GO" id="GO:0030976">
    <property type="term" value="F:thiamine pyrophosphate binding"/>
    <property type="evidence" value="ECO:0007669"/>
    <property type="project" value="InterPro"/>
</dbReference>
<dbReference type="InterPro" id="IPR011766">
    <property type="entry name" value="TPP_enzyme_TPP-bd"/>
</dbReference>
<keyword evidence="7" id="KW-0460">Magnesium</keyword>
<dbReference type="Gene3D" id="3.40.50.970">
    <property type="match status" value="1"/>
</dbReference>
<dbReference type="Proteomes" id="UP000886076">
    <property type="component" value="Unassembled WGS sequence"/>
</dbReference>
<accession>A0A7C2VCM3</accession>
<evidence type="ECO:0000256" key="2">
    <source>
        <dbReference type="ARBA" id="ARBA00001964"/>
    </source>
</evidence>
<sequence>MEHNPGKYRTDLWIDWCPGCGNFGILASEIKALEELNLEPSKIAIVSGIGCSAKIIHYINANGVHSLHGRAIPFAIGIKLVRPDLTVIVNGGDGDLLGIGAGHFVALGRRNLQMTIILHDNRVYGLTKGQAAPTLPLGVKTKALAIPNIYTDINPIALAISSGYTFVARAYAFDSEHLKEIIKKAIMHRGVSLVDVLQPCVTFNDIHTADYFKKKIYKLEDEGWDPVVRDPKDIEEKALNAIRKSFEEEKIPVGIFYENSLLPTYEERLKNVIKSYPSISPGTTKIEVNGKSIFDRKLFESVFSDFIIDTE</sequence>
<dbReference type="EC" id="1.2.7.11" evidence="5"/>
<dbReference type="NCBIfam" id="TIGR02177">
    <property type="entry name" value="PorB_KorB"/>
    <property type="match status" value="1"/>
</dbReference>
<comment type="cofactor">
    <cofactor evidence="2">
        <name>thiamine diphosphate</name>
        <dbReference type="ChEBI" id="CHEBI:58937"/>
    </cofactor>
</comment>
<dbReference type="CDD" id="cd03375">
    <property type="entry name" value="TPP_OGFOR"/>
    <property type="match status" value="1"/>
</dbReference>